<gene>
    <name evidence="1" type="ORF">SAMN06297397_2107</name>
</gene>
<proteinExistence type="predicted"/>
<organism evidence="1 2">
    <name type="scientific">Aristaeella lactis</name>
    <dbReference type="NCBI Taxonomy" id="3046383"/>
    <lineage>
        <taxon>Bacteria</taxon>
        <taxon>Bacillati</taxon>
        <taxon>Bacillota</taxon>
        <taxon>Clostridia</taxon>
        <taxon>Eubacteriales</taxon>
        <taxon>Aristaeellaceae</taxon>
        <taxon>Aristaeella</taxon>
    </lineage>
</organism>
<keyword evidence="2" id="KW-1185">Reference proteome</keyword>
<sequence length="333" mass="37891">MNAREFLDILHVAERLKDTPRHCTTSKGRTESVAEHSWRISLMAFLLRHEFPELDMDKVVDMCLIHDLGECFTGDIPTFLKTDSDRDTEDTLLDQWVKSLPPEVSADLAALYREMDAQETMEAKVYKALDKLEAVIQHNESPLNTWSDNEYEMNKTYAFDTVVFSDWLMNLRKEILSDTLKKIGEDSKPVRGKVKTVTPLSPESQERSDPQPEPSRDRIVLRKADRVEWNADGEFEFHVPAPAVPDYVQDAKEIKTGLEYGIPLPVQKAGKTKAASAPAGDEARLNRELVASLERDAIISAMEENMPAIEFPENDDKYNSSRKYDESLPPFSI</sequence>
<dbReference type="EMBL" id="FWXZ01000004">
    <property type="protein sequence ID" value="SMC71194.1"/>
    <property type="molecule type" value="Genomic_DNA"/>
</dbReference>
<evidence type="ECO:0000313" key="2">
    <source>
        <dbReference type="Proteomes" id="UP000192328"/>
    </source>
</evidence>
<reference evidence="1" key="1">
    <citation type="submission" date="2017-04" db="EMBL/GenBank/DDBJ databases">
        <authorList>
            <person name="Varghese N."/>
            <person name="Submissions S."/>
        </authorList>
    </citation>
    <scope>NUCLEOTIDE SEQUENCE</scope>
    <source>
        <strain evidence="1">WTE2008</strain>
    </source>
</reference>
<dbReference type="Proteomes" id="UP000192328">
    <property type="component" value="Unassembled WGS sequence"/>
</dbReference>
<protein>
    <submittedName>
        <fullName evidence="1">5'-deoxynucleotidase YfbR</fullName>
    </submittedName>
</protein>
<name>A0AC61PMP0_9FIRM</name>
<evidence type="ECO:0000313" key="1">
    <source>
        <dbReference type="EMBL" id="SMC71194.1"/>
    </source>
</evidence>
<accession>A0AC61PMP0</accession>
<comment type="caution">
    <text evidence="1">The sequence shown here is derived from an EMBL/GenBank/DDBJ whole genome shotgun (WGS) entry which is preliminary data.</text>
</comment>